<feature type="region of interest" description="Disordered" evidence="1">
    <location>
        <begin position="159"/>
        <end position="258"/>
    </location>
</feature>
<dbReference type="Proteomes" id="UP000594263">
    <property type="component" value="Unplaced"/>
</dbReference>
<evidence type="ECO:0000256" key="1">
    <source>
        <dbReference type="SAM" id="MobiDB-lite"/>
    </source>
</evidence>
<evidence type="ECO:0000313" key="3">
    <source>
        <dbReference type="EnsemblPlants" id="Kaladp0040s0146.1.v1.1.CDS.1"/>
    </source>
</evidence>
<evidence type="ECO:0008006" key="5">
    <source>
        <dbReference type="Google" id="ProtNLM"/>
    </source>
</evidence>
<keyword evidence="2" id="KW-0812">Transmembrane</keyword>
<feature type="transmembrane region" description="Helical" evidence="2">
    <location>
        <begin position="70"/>
        <end position="92"/>
    </location>
</feature>
<dbReference type="PANTHER" id="PTHR35762">
    <property type="entry name" value="TRANSMEMBRANE PROTEIN"/>
    <property type="match status" value="1"/>
</dbReference>
<feature type="transmembrane region" description="Helical" evidence="2">
    <location>
        <begin position="27"/>
        <end position="50"/>
    </location>
</feature>
<dbReference type="EnsemblPlants" id="Kaladp0040s0146.1.v1.1">
    <property type="protein sequence ID" value="Kaladp0040s0146.1.v1.1.CDS.1"/>
    <property type="gene ID" value="Kaladp0040s0146.v1.1"/>
</dbReference>
<keyword evidence="2" id="KW-1133">Transmembrane helix</keyword>
<dbReference type="AlphaFoldDB" id="A0A7N0TMR5"/>
<keyword evidence="4" id="KW-1185">Reference proteome</keyword>
<name>A0A7N0TMR5_KALFE</name>
<feature type="compositionally biased region" description="Polar residues" evidence="1">
    <location>
        <begin position="163"/>
        <end position="181"/>
    </location>
</feature>
<keyword evidence="2" id="KW-0472">Membrane</keyword>
<sequence>MGATIKAADQNRRGMNRMIKVRRQKQLLRSVLVHVVSALICALVCSYSYWFPWFYCLTNHFLWIYLPTVWPVVFGPKCMFVVANAIVLVVVGEWRHTCADSKPTHQHIYDEYVRRSRRPIRVLVCKKVDFTVDQISMKAPEVKKEEMISVANSFSDEKKEEIVSTNTYAQETTEDNNNNMVASDDVHNSEEKDEEITEEACMNNTDDKQEETYEEVDANNSDEKKTATVGDHDDASVADDATHDEEDNGREDGQKKGVLLEAAETRADDELNKRVEDFIARVNKRRWMEATAWTSRVEWNNDVY</sequence>
<reference evidence="3" key="1">
    <citation type="submission" date="2021-01" db="UniProtKB">
        <authorList>
            <consortium name="EnsemblPlants"/>
        </authorList>
    </citation>
    <scope>IDENTIFICATION</scope>
</reference>
<evidence type="ECO:0000256" key="2">
    <source>
        <dbReference type="SAM" id="Phobius"/>
    </source>
</evidence>
<accession>A0A7N0TMR5</accession>
<protein>
    <recommendedName>
        <fullName evidence="5">DUF4408 domain-containing protein</fullName>
    </recommendedName>
</protein>
<evidence type="ECO:0000313" key="4">
    <source>
        <dbReference type="Proteomes" id="UP000594263"/>
    </source>
</evidence>
<organism evidence="3 4">
    <name type="scientific">Kalanchoe fedtschenkoi</name>
    <name type="common">Lavender scallops</name>
    <name type="synonym">South American air plant</name>
    <dbReference type="NCBI Taxonomy" id="63787"/>
    <lineage>
        <taxon>Eukaryota</taxon>
        <taxon>Viridiplantae</taxon>
        <taxon>Streptophyta</taxon>
        <taxon>Embryophyta</taxon>
        <taxon>Tracheophyta</taxon>
        <taxon>Spermatophyta</taxon>
        <taxon>Magnoliopsida</taxon>
        <taxon>eudicotyledons</taxon>
        <taxon>Gunneridae</taxon>
        <taxon>Pentapetalae</taxon>
        <taxon>Saxifragales</taxon>
        <taxon>Crassulaceae</taxon>
        <taxon>Kalanchoe</taxon>
    </lineage>
</organism>
<proteinExistence type="predicted"/>
<feature type="compositionally biased region" description="Basic and acidic residues" evidence="1">
    <location>
        <begin position="221"/>
        <end position="235"/>
    </location>
</feature>
<dbReference type="PANTHER" id="PTHR35762:SF5">
    <property type="entry name" value="DUF4408 DOMAIN-CONTAINING PROTEIN"/>
    <property type="match status" value="1"/>
</dbReference>
<dbReference type="Gramene" id="Kaladp0040s0146.1.v1.1">
    <property type="protein sequence ID" value="Kaladp0040s0146.1.v1.1.CDS.1"/>
    <property type="gene ID" value="Kaladp0040s0146.v1.1"/>
</dbReference>